<dbReference type="InterPro" id="IPR038765">
    <property type="entry name" value="Papain-like_cys_pep_sf"/>
</dbReference>
<reference evidence="1 2" key="1">
    <citation type="submission" date="2019-03" db="EMBL/GenBank/DDBJ databases">
        <title>Bradyrhizobium diversity isolated from nodules of Chamaecrista fasciculata.</title>
        <authorList>
            <person name="Klepa M.S."/>
            <person name="Urquiaga M.O."/>
            <person name="Hungria M."/>
            <person name="Delamuta J.R."/>
        </authorList>
    </citation>
    <scope>NUCLEOTIDE SEQUENCE [LARGE SCALE GENOMIC DNA]</scope>
    <source>
        <strain evidence="1 2">CNPSo 3448</strain>
    </source>
</reference>
<comment type="caution">
    <text evidence="1">The sequence shown here is derived from an EMBL/GenBank/DDBJ whole genome shotgun (WGS) entry which is preliminary data.</text>
</comment>
<sequence length="507" mass="57671">MMLHRNRDAILSAIRPLTKLPIARNFKRLFERKISFFEFGDFRYNWEKFVVTRLIEAAASSSVFDRHRFIRRDMLEPGDVLLTRAATLQGFGIATATVGRFSHASLWLPFRSNEEKLANTVPDHGQLLLAEADSAGIGFSHYGLEIVELVNGQKVTVVPVFDVSAAILLRHPSLKARGLSAIFEASDLLQKDEFHLSYSSLPRLADAVNIPKAIRPFIRRTLRKYETPDETTLYGSFCSELVAKFFKYLGLTLLDDNRLPEKISPNDLNRSRLKSVADAVLSRRDLIVSLGWSPRRPTEIYSREKSLGPIVRWRAQSFHTDRQIAGLIDQANKGSDVDLRNIIRTCQINVANISDAIALAEQWSDWSSKARFEKYLELLLAAEALLEEVIRRRYGRTDVSERRKFNLAEAKVKDQACALSTDAMAAFNRTQGLMAIRHVRVKMSDREEYERHRRKILAAWASGRKTRALVNPMLERLREYSRIDPPVDLEGEIAEIIASAFAKAGMI</sequence>
<proteinExistence type="predicted"/>
<dbReference type="Proteomes" id="UP000297966">
    <property type="component" value="Unassembled WGS sequence"/>
</dbReference>
<name>A0A4Y9LZG3_9BRAD</name>
<dbReference type="AlphaFoldDB" id="A0A4Y9LZG3"/>
<organism evidence="1 2">
    <name type="scientific">Bradyrhizobium niftali</name>
    <dbReference type="NCBI Taxonomy" id="2560055"/>
    <lineage>
        <taxon>Bacteria</taxon>
        <taxon>Pseudomonadati</taxon>
        <taxon>Pseudomonadota</taxon>
        <taxon>Alphaproteobacteria</taxon>
        <taxon>Hyphomicrobiales</taxon>
        <taxon>Nitrobacteraceae</taxon>
        <taxon>Bradyrhizobium</taxon>
    </lineage>
</organism>
<dbReference type="Gene3D" id="3.90.1720.10">
    <property type="entry name" value="endopeptidase domain like (from Nostoc punctiforme)"/>
    <property type="match status" value="1"/>
</dbReference>
<dbReference type="EMBL" id="SPQT01000005">
    <property type="protein sequence ID" value="TFV48260.1"/>
    <property type="molecule type" value="Genomic_DNA"/>
</dbReference>
<protein>
    <submittedName>
        <fullName evidence="1">Uncharacterized protein</fullName>
    </submittedName>
</protein>
<dbReference type="RefSeq" id="WP_135174432.1">
    <property type="nucleotide sequence ID" value="NZ_SPQT01000005.1"/>
</dbReference>
<accession>A0A4Y9LZG3</accession>
<dbReference type="OrthoDB" id="6534631at2"/>
<dbReference type="SUPFAM" id="SSF54001">
    <property type="entry name" value="Cysteine proteinases"/>
    <property type="match status" value="1"/>
</dbReference>
<gene>
    <name evidence="1" type="ORF">E4K65_12645</name>
</gene>
<evidence type="ECO:0000313" key="2">
    <source>
        <dbReference type="Proteomes" id="UP000297966"/>
    </source>
</evidence>
<evidence type="ECO:0000313" key="1">
    <source>
        <dbReference type="EMBL" id="TFV48260.1"/>
    </source>
</evidence>
<keyword evidence="2" id="KW-1185">Reference proteome</keyword>